<evidence type="ECO:0000256" key="6">
    <source>
        <dbReference type="SAM" id="MobiDB-lite"/>
    </source>
</evidence>
<dbReference type="HAMAP" id="MF_01368">
    <property type="entry name" value="Ribosomal_bL17"/>
    <property type="match status" value="1"/>
</dbReference>
<evidence type="ECO:0000256" key="5">
    <source>
        <dbReference type="RuleBase" id="RU000660"/>
    </source>
</evidence>
<dbReference type="InterPro" id="IPR000456">
    <property type="entry name" value="Ribosomal_bL17"/>
</dbReference>
<dbReference type="AlphaFoldDB" id="G8QRL4"/>
<gene>
    <name evidence="4" type="primary">rplQ</name>
    <name evidence="7" type="ordered locus">SpiGrapes_2160</name>
</gene>
<dbReference type="EMBL" id="CP003155">
    <property type="protein sequence ID" value="AEV29936.1"/>
    <property type="molecule type" value="Genomic_DNA"/>
</dbReference>
<dbReference type="RefSeq" id="WP_014270777.1">
    <property type="nucleotide sequence ID" value="NC_016633.1"/>
</dbReference>
<dbReference type="PANTHER" id="PTHR14413:SF16">
    <property type="entry name" value="LARGE RIBOSOMAL SUBUNIT PROTEIN BL17M"/>
    <property type="match status" value="1"/>
</dbReference>
<dbReference type="Proteomes" id="UP000005632">
    <property type="component" value="Chromosome"/>
</dbReference>
<dbReference type="HOGENOM" id="CLU_074407_2_0_12"/>
<evidence type="ECO:0000313" key="8">
    <source>
        <dbReference type="Proteomes" id="UP000005632"/>
    </source>
</evidence>
<proteinExistence type="inferred from homology"/>
<dbReference type="GO" id="GO:0022625">
    <property type="term" value="C:cytosolic large ribosomal subunit"/>
    <property type="evidence" value="ECO:0007669"/>
    <property type="project" value="TreeGrafter"/>
</dbReference>
<reference evidence="7 8" key="1">
    <citation type="submission" date="2011-11" db="EMBL/GenBank/DDBJ databases">
        <title>Complete sequence of Spirochaeta sp. grapes.</title>
        <authorList>
            <consortium name="US DOE Joint Genome Institute"/>
            <person name="Lucas S."/>
            <person name="Han J."/>
            <person name="Lapidus A."/>
            <person name="Cheng J.-F."/>
            <person name="Goodwin L."/>
            <person name="Pitluck S."/>
            <person name="Peters L."/>
            <person name="Ovchinnikova G."/>
            <person name="Munk A.C."/>
            <person name="Detter J.C."/>
            <person name="Han C."/>
            <person name="Tapia R."/>
            <person name="Land M."/>
            <person name="Hauser L."/>
            <person name="Kyrpides N."/>
            <person name="Ivanova N."/>
            <person name="Pagani I."/>
            <person name="Ritalahtilisa K."/>
            <person name="Loeffler F."/>
            <person name="Woyke T."/>
        </authorList>
    </citation>
    <scope>NUCLEOTIDE SEQUENCE [LARGE SCALE GENOMIC DNA]</scope>
    <source>
        <strain evidence="8">ATCC BAA-1885 / DSM 22778 / Grapes</strain>
    </source>
</reference>
<accession>G8QRL4</accession>
<dbReference type="eggNOG" id="COG0203">
    <property type="taxonomic scope" value="Bacteria"/>
</dbReference>
<evidence type="ECO:0000256" key="4">
    <source>
        <dbReference type="HAMAP-Rule" id="MF_01368"/>
    </source>
</evidence>
<evidence type="ECO:0000256" key="1">
    <source>
        <dbReference type="ARBA" id="ARBA00008777"/>
    </source>
</evidence>
<dbReference type="PANTHER" id="PTHR14413">
    <property type="entry name" value="RIBOSOMAL PROTEIN L17"/>
    <property type="match status" value="1"/>
</dbReference>
<keyword evidence="8" id="KW-1185">Reference proteome</keyword>
<evidence type="ECO:0000256" key="2">
    <source>
        <dbReference type="ARBA" id="ARBA00022980"/>
    </source>
</evidence>
<dbReference type="Gene3D" id="3.90.1030.10">
    <property type="entry name" value="Ribosomal protein L17"/>
    <property type="match status" value="1"/>
</dbReference>
<protein>
    <recommendedName>
        <fullName evidence="4">Large ribosomal subunit protein bL17</fullName>
    </recommendedName>
</protein>
<dbReference type="NCBIfam" id="TIGR00059">
    <property type="entry name" value="L17"/>
    <property type="match status" value="1"/>
</dbReference>
<keyword evidence="2 4" id="KW-0689">Ribosomal protein</keyword>
<comment type="similarity">
    <text evidence="1 4 5">Belongs to the bacterial ribosomal protein bL17 family.</text>
</comment>
<evidence type="ECO:0000256" key="3">
    <source>
        <dbReference type="ARBA" id="ARBA00023274"/>
    </source>
</evidence>
<name>G8QRL4_SPHPG</name>
<dbReference type="Pfam" id="PF01196">
    <property type="entry name" value="Ribosomal_L17"/>
    <property type="match status" value="1"/>
</dbReference>
<feature type="region of interest" description="Disordered" evidence="6">
    <location>
        <begin position="126"/>
        <end position="167"/>
    </location>
</feature>
<dbReference type="InterPro" id="IPR036373">
    <property type="entry name" value="Ribosomal_bL17_sf"/>
</dbReference>
<evidence type="ECO:0000313" key="7">
    <source>
        <dbReference type="EMBL" id="AEV29936.1"/>
    </source>
</evidence>
<dbReference type="KEGG" id="sgp:SpiGrapes_2160"/>
<keyword evidence="3 4" id="KW-0687">Ribonucleoprotein</keyword>
<feature type="compositionally biased region" description="Basic and acidic residues" evidence="6">
    <location>
        <begin position="149"/>
        <end position="167"/>
    </location>
</feature>
<dbReference type="GO" id="GO:0006412">
    <property type="term" value="P:translation"/>
    <property type="evidence" value="ECO:0007669"/>
    <property type="project" value="UniProtKB-UniRule"/>
</dbReference>
<sequence length="167" mass="18772">MKHRIGFNALSRNSAQRTALKRNMVTSLFRYERIETTKAKALEVRRMAEKMITRAKVDNVHNRRTVGKDLFDEGILAKLFTEIAPLFVERKGGYTRILKTGNRLGDAAEMVILELVEKTVKVDKNAEKKAEKKADKKVADTSAAKPAKAKAEKAKAKAEEKSAEEVK</sequence>
<feature type="compositionally biased region" description="Basic and acidic residues" evidence="6">
    <location>
        <begin position="126"/>
        <end position="139"/>
    </location>
</feature>
<dbReference type="GO" id="GO:0003735">
    <property type="term" value="F:structural constituent of ribosome"/>
    <property type="evidence" value="ECO:0007669"/>
    <property type="project" value="InterPro"/>
</dbReference>
<dbReference type="SUPFAM" id="SSF64263">
    <property type="entry name" value="Prokaryotic ribosomal protein L17"/>
    <property type="match status" value="1"/>
</dbReference>
<dbReference type="OrthoDB" id="9809073at2"/>
<dbReference type="STRING" id="158190.SpiGrapes_2160"/>
<organism evidence="7 8">
    <name type="scientific">Sphaerochaeta pleomorpha (strain ATCC BAA-1885 / DSM 22778 / Grapes)</name>
    <dbReference type="NCBI Taxonomy" id="158190"/>
    <lineage>
        <taxon>Bacteria</taxon>
        <taxon>Pseudomonadati</taxon>
        <taxon>Spirochaetota</taxon>
        <taxon>Spirochaetia</taxon>
        <taxon>Spirochaetales</taxon>
        <taxon>Sphaerochaetaceae</taxon>
        <taxon>Sphaerochaeta</taxon>
    </lineage>
</organism>
<comment type="subunit">
    <text evidence="4">Part of the 50S ribosomal subunit. Contacts protein L32.</text>
</comment>